<keyword evidence="3" id="KW-1185">Reference proteome</keyword>
<dbReference type="InterPro" id="IPR044281">
    <property type="entry name" value="IMP4/RPF1"/>
</dbReference>
<evidence type="ECO:0000313" key="3">
    <source>
        <dbReference type="Proteomes" id="UP000001357"/>
    </source>
</evidence>
<protein>
    <recommendedName>
        <fullName evidence="1">Brix domain-containing protein</fullName>
    </recommendedName>
</protein>
<dbReference type="eggNOG" id="KOG2781">
    <property type="taxonomic scope" value="Eukaryota"/>
</dbReference>
<dbReference type="RefSeq" id="XP_001742105.1">
    <property type="nucleotide sequence ID" value="XM_001742053.1"/>
</dbReference>
<name>A9UP20_MONBE</name>
<dbReference type="FunCoup" id="A9UP20">
    <property type="interactions" value="1042"/>
</dbReference>
<sequence>MLRRQVRERREFLYRKSVEDKDKAIHEKKQRLKAALDAGKSIPSDLRGEAAELQKKLDYDDQNTNSYKDVRDDEYRWAGSKDPKVMLTTSRDPSSRLKQFAKELKLIFPNSQRLNRGGHVMSEMVDVCRANDVTDLVIVHEHRGQPDGLIVSHLPYGPTAYFQLANVVMRHDIPNAGTMSEAFPHLIFHGFSTALGERATSILKYLFPVPKDESKRVITFANDADFISFRHHVYTKKGKEVELAEIGPRFEMKLYQISLGTADQPDADKEWVSKPYLHTAKKKKYL</sequence>
<dbReference type="GO" id="GO:0005730">
    <property type="term" value="C:nucleolus"/>
    <property type="evidence" value="ECO:0000318"/>
    <property type="project" value="GO_Central"/>
</dbReference>
<evidence type="ECO:0000313" key="2">
    <source>
        <dbReference type="EMBL" id="EDQ92343.1"/>
    </source>
</evidence>
<dbReference type="STRING" id="81824.A9UP20"/>
<accession>A9UP20</accession>
<dbReference type="InParanoid" id="A9UP20"/>
<dbReference type="SUPFAM" id="SSF52954">
    <property type="entry name" value="Class II aaRS ABD-related"/>
    <property type="match status" value="1"/>
</dbReference>
<dbReference type="GO" id="GO:0006364">
    <property type="term" value="P:rRNA processing"/>
    <property type="evidence" value="ECO:0000318"/>
    <property type="project" value="GO_Central"/>
</dbReference>
<dbReference type="EMBL" id="CH991543">
    <property type="protein sequence ID" value="EDQ92343.1"/>
    <property type="molecule type" value="Genomic_DNA"/>
</dbReference>
<dbReference type="OMA" id="IGTMSEQ"/>
<dbReference type="FunFam" id="3.40.50.10480:FF:000001">
    <property type="entry name" value="IMP4, U3 small nucleolar ribonucleoprotein"/>
    <property type="match status" value="1"/>
</dbReference>
<reference evidence="2 3" key="1">
    <citation type="journal article" date="2008" name="Nature">
        <title>The genome of the choanoflagellate Monosiga brevicollis and the origin of metazoans.</title>
        <authorList>
            <consortium name="JGI Sequencing"/>
            <person name="King N."/>
            <person name="Westbrook M.J."/>
            <person name="Young S.L."/>
            <person name="Kuo A."/>
            <person name="Abedin M."/>
            <person name="Chapman J."/>
            <person name="Fairclough S."/>
            <person name="Hellsten U."/>
            <person name="Isogai Y."/>
            <person name="Letunic I."/>
            <person name="Marr M."/>
            <person name="Pincus D."/>
            <person name="Putnam N."/>
            <person name="Rokas A."/>
            <person name="Wright K.J."/>
            <person name="Zuzow R."/>
            <person name="Dirks W."/>
            <person name="Good M."/>
            <person name="Goodstein D."/>
            <person name="Lemons D."/>
            <person name="Li W."/>
            <person name="Lyons J.B."/>
            <person name="Morris A."/>
            <person name="Nichols S."/>
            <person name="Richter D.J."/>
            <person name="Salamov A."/>
            <person name="Bork P."/>
            <person name="Lim W.A."/>
            <person name="Manning G."/>
            <person name="Miller W.T."/>
            <person name="McGinnis W."/>
            <person name="Shapiro H."/>
            <person name="Tjian R."/>
            <person name="Grigoriev I.V."/>
            <person name="Rokhsar D."/>
        </authorList>
    </citation>
    <scope>NUCLEOTIDE SEQUENCE [LARGE SCALE GENOMIC DNA]</scope>
    <source>
        <strain evidence="3">MX1 / ATCC 50154</strain>
    </source>
</reference>
<dbReference type="SMART" id="SM00879">
    <property type="entry name" value="Brix"/>
    <property type="match status" value="1"/>
</dbReference>
<dbReference type="GO" id="GO:0042274">
    <property type="term" value="P:ribosomal small subunit biogenesis"/>
    <property type="evidence" value="ECO:0007669"/>
    <property type="project" value="UniProtKB-ARBA"/>
</dbReference>
<dbReference type="Gene3D" id="3.40.50.10480">
    <property type="entry name" value="Probable brix-domain ribosomal biogenesis protein"/>
    <property type="match status" value="1"/>
</dbReference>
<dbReference type="GO" id="GO:0034457">
    <property type="term" value="C:Mpp10 complex"/>
    <property type="evidence" value="ECO:0000318"/>
    <property type="project" value="GO_Central"/>
</dbReference>
<dbReference type="GO" id="GO:0042134">
    <property type="term" value="F:rRNA primary transcript binding"/>
    <property type="evidence" value="ECO:0007669"/>
    <property type="project" value="InterPro"/>
</dbReference>
<dbReference type="KEGG" id="mbr:MONBRDRAFT_19050"/>
<proteinExistence type="predicted"/>
<dbReference type="Proteomes" id="UP000001357">
    <property type="component" value="Unassembled WGS sequence"/>
</dbReference>
<dbReference type="GeneID" id="5888056"/>
<dbReference type="PANTHER" id="PTHR22734:SF2">
    <property type="entry name" value="U3 SMALL NUCLEOLAR RIBONUCLEOPROTEIN PROTEIN IMP4"/>
    <property type="match status" value="1"/>
</dbReference>
<dbReference type="InterPro" id="IPR007109">
    <property type="entry name" value="Brix"/>
</dbReference>
<dbReference type="PROSITE" id="PS50833">
    <property type="entry name" value="BRIX"/>
    <property type="match status" value="1"/>
</dbReference>
<feature type="domain" description="Brix" evidence="1">
    <location>
        <begin position="83"/>
        <end position="263"/>
    </location>
</feature>
<evidence type="ECO:0000259" key="1">
    <source>
        <dbReference type="PROSITE" id="PS50833"/>
    </source>
</evidence>
<dbReference type="GO" id="GO:0032040">
    <property type="term" value="C:small-subunit processome"/>
    <property type="evidence" value="ECO:0000318"/>
    <property type="project" value="GO_Central"/>
</dbReference>
<dbReference type="GO" id="GO:0030515">
    <property type="term" value="F:snoRNA binding"/>
    <property type="evidence" value="ECO:0000318"/>
    <property type="project" value="GO_Central"/>
</dbReference>
<dbReference type="PANTHER" id="PTHR22734">
    <property type="entry name" value="U3 SMALL NUCLEOLAR RIBONUCLEOPROTEIN PROTEIN IMP4"/>
    <property type="match status" value="1"/>
</dbReference>
<organism evidence="2 3">
    <name type="scientific">Monosiga brevicollis</name>
    <name type="common">Choanoflagellate</name>
    <dbReference type="NCBI Taxonomy" id="81824"/>
    <lineage>
        <taxon>Eukaryota</taxon>
        <taxon>Choanoflagellata</taxon>
        <taxon>Craspedida</taxon>
        <taxon>Salpingoecidae</taxon>
        <taxon>Monosiga</taxon>
    </lineage>
</organism>
<dbReference type="AlphaFoldDB" id="A9UP20"/>
<dbReference type="GO" id="GO:0005654">
    <property type="term" value="C:nucleoplasm"/>
    <property type="evidence" value="ECO:0007669"/>
    <property type="project" value="UniProtKB-ARBA"/>
</dbReference>
<gene>
    <name evidence="2" type="ORF">MONBRDRAFT_19050</name>
</gene>
<dbReference type="Pfam" id="PF04427">
    <property type="entry name" value="Brix"/>
    <property type="match status" value="1"/>
</dbReference>